<protein>
    <submittedName>
        <fullName evidence="3">BTB/POZ domain-containing protein 9</fullName>
    </submittedName>
</protein>
<reference evidence="3" key="1">
    <citation type="submission" date="2021-05" db="EMBL/GenBank/DDBJ databases">
        <authorList>
            <person name="Alioto T."/>
            <person name="Alioto T."/>
            <person name="Gomez Garrido J."/>
        </authorList>
    </citation>
    <scope>NUCLEOTIDE SEQUENCE</scope>
</reference>
<dbReference type="EMBL" id="HBUF01580127">
    <property type="protein sequence ID" value="CAG6769897.1"/>
    <property type="molecule type" value="Transcribed_RNA"/>
</dbReference>
<dbReference type="AlphaFoldDB" id="A0A8D9ASL3"/>
<feature type="region of interest" description="Disordered" evidence="1">
    <location>
        <begin position="215"/>
        <end position="304"/>
    </location>
</feature>
<dbReference type="PANTHER" id="PTHR46306">
    <property type="entry name" value="BTB/POZ DOMAIN-CONTAINING PROTEIN 9"/>
    <property type="match status" value="1"/>
</dbReference>
<evidence type="ECO:0000259" key="2">
    <source>
        <dbReference type="PROSITE" id="PS50097"/>
    </source>
</evidence>
<dbReference type="Pfam" id="PF00651">
    <property type="entry name" value="BTB"/>
    <property type="match status" value="1"/>
</dbReference>
<dbReference type="Gene3D" id="3.30.710.10">
    <property type="entry name" value="Potassium Channel Kv1.1, Chain A"/>
    <property type="match status" value="1"/>
</dbReference>
<dbReference type="PROSITE" id="PS50097">
    <property type="entry name" value="BTB"/>
    <property type="match status" value="1"/>
</dbReference>
<dbReference type="InterPro" id="IPR000210">
    <property type="entry name" value="BTB/POZ_dom"/>
</dbReference>
<dbReference type="GO" id="GO:0048512">
    <property type="term" value="P:circadian behavior"/>
    <property type="evidence" value="ECO:0007669"/>
    <property type="project" value="TreeGrafter"/>
</dbReference>
<dbReference type="GO" id="GO:0005737">
    <property type="term" value="C:cytoplasm"/>
    <property type="evidence" value="ECO:0007669"/>
    <property type="project" value="TreeGrafter"/>
</dbReference>
<feature type="domain" description="BTB" evidence="2">
    <location>
        <begin position="31"/>
        <end position="99"/>
    </location>
</feature>
<evidence type="ECO:0000256" key="1">
    <source>
        <dbReference type="SAM" id="MobiDB-lite"/>
    </source>
</evidence>
<organism evidence="3">
    <name type="scientific">Cacopsylla melanoneura</name>
    <dbReference type="NCBI Taxonomy" id="428564"/>
    <lineage>
        <taxon>Eukaryota</taxon>
        <taxon>Metazoa</taxon>
        <taxon>Ecdysozoa</taxon>
        <taxon>Arthropoda</taxon>
        <taxon>Hexapoda</taxon>
        <taxon>Insecta</taxon>
        <taxon>Pterygota</taxon>
        <taxon>Neoptera</taxon>
        <taxon>Paraneoptera</taxon>
        <taxon>Hemiptera</taxon>
        <taxon>Sternorrhyncha</taxon>
        <taxon>Psylloidea</taxon>
        <taxon>Psyllidae</taxon>
        <taxon>Psyllinae</taxon>
        <taxon>Cacopsylla</taxon>
    </lineage>
</organism>
<dbReference type="PANTHER" id="PTHR46306:SF1">
    <property type="entry name" value="BTB_POZ DOMAIN-CONTAINING PROTEIN 9"/>
    <property type="match status" value="1"/>
</dbReference>
<feature type="compositionally biased region" description="Acidic residues" evidence="1">
    <location>
        <begin position="220"/>
        <end position="233"/>
    </location>
</feature>
<dbReference type="InterPro" id="IPR011705">
    <property type="entry name" value="BACK"/>
</dbReference>
<dbReference type="InterPro" id="IPR052407">
    <property type="entry name" value="BTB_POZ_domain_cont_9"/>
</dbReference>
<dbReference type="InterPro" id="IPR011333">
    <property type="entry name" value="SKP1/BTB/POZ_sf"/>
</dbReference>
<feature type="compositionally biased region" description="Acidic residues" evidence="1">
    <location>
        <begin position="245"/>
        <end position="255"/>
    </location>
</feature>
<dbReference type="Gene3D" id="1.25.40.420">
    <property type="match status" value="1"/>
</dbReference>
<proteinExistence type="predicted"/>
<sequence>MTEGKQDHVYTESLKALQKRMQLMFNNEKHSDTVFTVKQHKFYAISEIVSVASSKLDTVISEHFAHCDDKKIKLYDVKCEKSFSVILQYMYGLDINFSELTMHVLCGVITLAETYQLDEFVKDLKSYLSKVDKFEMESLVVLLNTARKYNLEELYGKLKVFAYEHAEEFVKHDTIVQLQYECILNLIKSDWFCAPEIDILKGVLNWHTFMNTKEKRESLEHDDEDDAEVEDSSDDRCSVASDQTCDGDDVEMEDINNDRCSEASDQMCDGDDATRSKRQKREHVESTDVESLEHNANEQNLDSEAAVADQKDKCSELIKTFSENVLKSLLLHVRVKKISMFHFIELCETDEKYEQMLGDKKLFSQTNDARQKYVPIVSQNGNDDLSVTEVVSDPVAANECSNILLELNNIKKIFIVKYSTCLDTRYKSEDSYTSNDFTWFINIEQTPCQTHSTTSNYFTKVYLECTSDKECDWECTTECQLTMLSSDKNLSPDQVLPSKAVHFRKDNPCQYLGEFYRDTEICKKGYRRYDNVNKNYYFEFEVLFKSIRASVKT</sequence>
<dbReference type="GO" id="GO:0050804">
    <property type="term" value="P:modulation of chemical synaptic transmission"/>
    <property type="evidence" value="ECO:0007669"/>
    <property type="project" value="TreeGrafter"/>
</dbReference>
<dbReference type="Pfam" id="PF07707">
    <property type="entry name" value="BACK"/>
    <property type="match status" value="1"/>
</dbReference>
<accession>A0A8D9ASL3</accession>
<dbReference type="SUPFAM" id="SSF54695">
    <property type="entry name" value="POZ domain"/>
    <property type="match status" value="1"/>
</dbReference>
<feature type="compositionally biased region" description="Basic and acidic residues" evidence="1">
    <location>
        <begin position="282"/>
        <end position="296"/>
    </location>
</feature>
<dbReference type="GO" id="GO:0008344">
    <property type="term" value="P:adult locomotory behavior"/>
    <property type="evidence" value="ECO:0007669"/>
    <property type="project" value="TreeGrafter"/>
</dbReference>
<name>A0A8D9ASL3_9HEMI</name>
<evidence type="ECO:0000313" key="3">
    <source>
        <dbReference type="EMBL" id="CAG6769897.1"/>
    </source>
</evidence>